<gene>
    <name evidence="3" type="ORF">ADL15_49225</name>
</gene>
<evidence type="ECO:0000313" key="3">
    <source>
        <dbReference type="EMBL" id="KUL22106.1"/>
    </source>
</evidence>
<evidence type="ECO:0000259" key="2">
    <source>
        <dbReference type="Pfam" id="PF13400"/>
    </source>
</evidence>
<dbReference type="AlphaFoldDB" id="A0A117MKB5"/>
<evidence type="ECO:0000313" key="4">
    <source>
        <dbReference type="Proteomes" id="UP000053244"/>
    </source>
</evidence>
<sequence length="423" mass="44425">MRRLTRTVWSALRPPRHDGEPDDHGVITALVAILAGTGVLLGMCALVVDIGVLYVEREQLQSGADAASWKIAQTCANTPANCTMAKQLINAQTYASNNAKDLISDVQICLVSVAATGVATNAAGCPSSATWNTPVTCPPLPTTSGPYQYVEVRTSTKNTDGTTVVAPIFGQALPGTPYTGTTMGACARVAWGTPMTANAFALGISKCDFDRMTTGGTVFQGLGALDPLLQQTGVYGLLGASSPANDMVTIANNPLNKCNPTNILDGTQKGWTWLLNQDMSAPDSNCMIRASASTATTDYYTWAAGAVIGLLAGTSLACVNALDNSKKGQILMVPIWDKVLAVTNLLPAQYRIVGFAPFVVVERASLFGIVAKLPDLLSVVERTLCLAQTCIYGHFTRSLVANHLPNEFASTTNFGATVIGRTG</sequence>
<keyword evidence="4" id="KW-1185">Reference proteome</keyword>
<dbReference type="EMBL" id="LLZH01000344">
    <property type="protein sequence ID" value="KUL22106.1"/>
    <property type="molecule type" value="Genomic_DNA"/>
</dbReference>
<evidence type="ECO:0000256" key="1">
    <source>
        <dbReference type="SAM" id="Phobius"/>
    </source>
</evidence>
<dbReference type="InterPro" id="IPR028087">
    <property type="entry name" value="Tad_N"/>
</dbReference>
<protein>
    <recommendedName>
        <fullName evidence="2">Putative Flp pilus-assembly TadG-like N-terminal domain-containing protein</fullName>
    </recommendedName>
</protein>
<comment type="caution">
    <text evidence="3">The sequence shown here is derived from an EMBL/GenBank/DDBJ whole genome shotgun (WGS) entry which is preliminary data.</text>
</comment>
<keyword evidence="1" id="KW-0812">Transmembrane</keyword>
<proteinExistence type="predicted"/>
<reference evidence="3 4" key="1">
    <citation type="submission" date="2015-10" db="EMBL/GenBank/DDBJ databases">
        <authorList>
            <person name="Gilbert D.G."/>
        </authorList>
    </citation>
    <scope>NUCLEOTIDE SEQUENCE [LARGE SCALE GENOMIC DNA]</scope>
    <source>
        <strain evidence="3 4">NRRL B-16712</strain>
    </source>
</reference>
<dbReference type="Proteomes" id="UP000053244">
    <property type="component" value="Unassembled WGS sequence"/>
</dbReference>
<organism evidence="3 4">
    <name type="scientific">Actinoplanes awajinensis subsp. mycoplanecinus</name>
    <dbReference type="NCBI Taxonomy" id="135947"/>
    <lineage>
        <taxon>Bacteria</taxon>
        <taxon>Bacillati</taxon>
        <taxon>Actinomycetota</taxon>
        <taxon>Actinomycetes</taxon>
        <taxon>Micromonosporales</taxon>
        <taxon>Micromonosporaceae</taxon>
        <taxon>Actinoplanes</taxon>
    </lineage>
</organism>
<dbReference type="OrthoDB" id="5187898at2"/>
<accession>A0A117MKB5</accession>
<keyword evidence="1" id="KW-1133">Transmembrane helix</keyword>
<name>A0A117MKB5_9ACTN</name>
<feature type="transmembrane region" description="Helical" evidence="1">
    <location>
        <begin position="26"/>
        <end position="55"/>
    </location>
</feature>
<feature type="domain" description="Putative Flp pilus-assembly TadG-like N-terminal" evidence="2">
    <location>
        <begin position="25"/>
        <end position="68"/>
    </location>
</feature>
<keyword evidence="1" id="KW-0472">Membrane</keyword>
<dbReference type="Pfam" id="PF13400">
    <property type="entry name" value="Tad"/>
    <property type="match status" value="1"/>
</dbReference>